<dbReference type="PANTHER" id="PTHR11926">
    <property type="entry name" value="GLUCOSYL/GLUCURONOSYL TRANSFERASES"/>
    <property type="match status" value="1"/>
</dbReference>
<dbReference type="Proteomes" id="UP000824469">
    <property type="component" value="Unassembled WGS sequence"/>
</dbReference>
<dbReference type="EC" id="2.4.1.-" evidence="4"/>
<dbReference type="Gene3D" id="3.40.50.2000">
    <property type="entry name" value="Glycogen Phosphorylase B"/>
    <property type="match status" value="2"/>
</dbReference>
<comment type="similarity">
    <text evidence="1 3">Belongs to the UDP-glycosyltransferase family.</text>
</comment>
<evidence type="ECO:0000256" key="4">
    <source>
        <dbReference type="RuleBase" id="RU362057"/>
    </source>
</evidence>
<dbReference type="EMBL" id="JAHRHJ020000004">
    <property type="protein sequence ID" value="KAH9318009.1"/>
    <property type="molecule type" value="Genomic_DNA"/>
</dbReference>
<proteinExistence type="inferred from homology"/>
<dbReference type="AlphaFoldDB" id="A0AA38G6X6"/>
<accession>A0AA38G6X6</accession>
<organism evidence="6 7">
    <name type="scientific">Taxus chinensis</name>
    <name type="common">Chinese yew</name>
    <name type="synonym">Taxus wallichiana var. chinensis</name>
    <dbReference type="NCBI Taxonomy" id="29808"/>
    <lineage>
        <taxon>Eukaryota</taxon>
        <taxon>Viridiplantae</taxon>
        <taxon>Streptophyta</taxon>
        <taxon>Embryophyta</taxon>
        <taxon>Tracheophyta</taxon>
        <taxon>Spermatophyta</taxon>
        <taxon>Pinopsida</taxon>
        <taxon>Pinidae</taxon>
        <taxon>Conifers II</taxon>
        <taxon>Cupressales</taxon>
        <taxon>Taxaceae</taxon>
        <taxon>Taxus</taxon>
    </lineage>
</organism>
<dbReference type="Pfam" id="PF26168">
    <property type="entry name" value="Glyco_transf_N"/>
    <property type="match status" value="1"/>
</dbReference>
<gene>
    <name evidence="6" type="ORF">KI387_019778</name>
</gene>
<dbReference type="CDD" id="cd03784">
    <property type="entry name" value="GT1_Gtf-like"/>
    <property type="match status" value="1"/>
</dbReference>
<dbReference type="GO" id="GO:0080044">
    <property type="term" value="F:quercetin 7-O-glucosyltransferase activity"/>
    <property type="evidence" value="ECO:0007669"/>
    <property type="project" value="TreeGrafter"/>
</dbReference>
<evidence type="ECO:0000259" key="5">
    <source>
        <dbReference type="Pfam" id="PF26168"/>
    </source>
</evidence>
<dbReference type="PANTHER" id="PTHR11926:SF1412">
    <property type="entry name" value="UDP-GLYCOSYLTRANSFERASE 83A1-LIKE"/>
    <property type="match status" value="1"/>
</dbReference>
<evidence type="ECO:0000256" key="1">
    <source>
        <dbReference type="ARBA" id="ARBA00009995"/>
    </source>
</evidence>
<dbReference type="OMA" id="EKITIMI"/>
<name>A0AA38G6X6_TAXCH</name>
<keyword evidence="7" id="KW-1185">Reference proteome</keyword>
<dbReference type="SUPFAM" id="SSF53756">
    <property type="entry name" value="UDP-Glycosyltransferase/glycogen phosphorylase"/>
    <property type="match status" value="1"/>
</dbReference>
<dbReference type="FunFam" id="3.40.50.2000:FF:000060">
    <property type="entry name" value="Glycosyltransferase"/>
    <property type="match status" value="1"/>
</dbReference>
<evidence type="ECO:0000256" key="3">
    <source>
        <dbReference type="RuleBase" id="RU003718"/>
    </source>
</evidence>
<feature type="non-terminal residue" evidence="6">
    <location>
        <position position="1"/>
    </location>
</feature>
<evidence type="ECO:0000313" key="6">
    <source>
        <dbReference type="EMBL" id="KAH9318009.1"/>
    </source>
</evidence>
<reference evidence="6 7" key="1">
    <citation type="journal article" date="2021" name="Nat. Plants">
        <title>The Taxus genome provides insights into paclitaxel biosynthesis.</title>
        <authorList>
            <person name="Xiong X."/>
            <person name="Gou J."/>
            <person name="Liao Q."/>
            <person name="Li Y."/>
            <person name="Zhou Q."/>
            <person name="Bi G."/>
            <person name="Li C."/>
            <person name="Du R."/>
            <person name="Wang X."/>
            <person name="Sun T."/>
            <person name="Guo L."/>
            <person name="Liang H."/>
            <person name="Lu P."/>
            <person name="Wu Y."/>
            <person name="Zhang Z."/>
            <person name="Ro D.K."/>
            <person name="Shang Y."/>
            <person name="Huang S."/>
            <person name="Yan J."/>
        </authorList>
    </citation>
    <scope>NUCLEOTIDE SEQUENCE [LARGE SCALE GENOMIC DNA]</scope>
    <source>
        <strain evidence="6">Ta-2019</strain>
    </source>
</reference>
<feature type="domain" description="Glycosyltransferase N-terminal" evidence="5">
    <location>
        <begin position="14"/>
        <end position="52"/>
    </location>
</feature>
<dbReference type="InterPro" id="IPR002213">
    <property type="entry name" value="UDP_glucos_trans"/>
</dbReference>
<comment type="caution">
    <text evidence="6">The sequence shown here is derived from an EMBL/GenBank/DDBJ whole genome shotgun (WGS) entry which is preliminary data.</text>
</comment>
<sequence length="459" mass="51493">MGREFAGEKRPHALVVPFPLQGHINPMMHFAQKLASDGFLVTFVNSEHNHSRIMEAKEKMGSERQADQDNIRMVCISDALPEEVSRSDVRKLLDSLTDTLAPSLQKLIQQINENEPHKITCAVFDHAVYYVRNLIGKHFGIPYALFCTMSVACSAACHLGSTLLSSGIVFPNGTAKVQKMINLLPCMPPLHSTKLGWIFGSEDSIRKHFETALDIEREIQDELVLFNSFYDLEASVIEEYPKKGVKIYKQGRGRCGLRRWSVWIGWTDSHPSPSSTCPLCSLAILNVKQFHELALGLEATTRPFLWVVRSDLLDGTSAEFPPGFVQRVGDRGCIVSWAPQLSVLSHPCIACFISHCGWNSTLESVSLGVPMLCWPYFIDQFLNCSYVVNEWKVGLELIAKRGGLVEKEEIQKAVEKVVGGQEGREMKARAMLLKERARVSMEEKGSSSVNYNLFIETMR</sequence>
<evidence type="ECO:0000313" key="7">
    <source>
        <dbReference type="Proteomes" id="UP000824469"/>
    </source>
</evidence>
<evidence type="ECO:0000256" key="2">
    <source>
        <dbReference type="ARBA" id="ARBA00022679"/>
    </source>
</evidence>
<dbReference type="InterPro" id="IPR035595">
    <property type="entry name" value="UDP_glycos_trans_CS"/>
</dbReference>
<dbReference type="InterPro" id="IPR058980">
    <property type="entry name" value="Glyco_transf_N"/>
</dbReference>
<keyword evidence="3" id="KW-0328">Glycosyltransferase</keyword>
<protein>
    <recommendedName>
        <fullName evidence="4">Glycosyltransferase</fullName>
        <ecNumber evidence="4">2.4.1.-</ecNumber>
    </recommendedName>
</protein>
<keyword evidence="2 3" id="KW-0808">Transferase</keyword>
<dbReference type="GO" id="GO:0080043">
    <property type="term" value="F:quercetin 3-O-glucosyltransferase activity"/>
    <property type="evidence" value="ECO:0007669"/>
    <property type="project" value="TreeGrafter"/>
</dbReference>
<dbReference type="Pfam" id="PF00201">
    <property type="entry name" value="UDPGT"/>
    <property type="match status" value="1"/>
</dbReference>
<dbReference type="PROSITE" id="PS00375">
    <property type="entry name" value="UDPGT"/>
    <property type="match status" value="1"/>
</dbReference>